<organism evidence="1 2">
    <name type="scientific">Cutaneotrichosporon oleaginosum</name>
    <dbReference type="NCBI Taxonomy" id="879819"/>
    <lineage>
        <taxon>Eukaryota</taxon>
        <taxon>Fungi</taxon>
        <taxon>Dikarya</taxon>
        <taxon>Basidiomycota</taxon>
        <taxon>Agaricomycotina</taxon>
        <taxon>Tremellomycetes</taxon>
        <taxon>Trichosporonales</taxon>
        <taxon>Trichosporonaceae</taxon>
        <taxon>Cutaneotrichosporon</taxon>
    </lineage>
</organism>
<dbReference type="OrthoDB" id="5519740at2759"/>
<dbReference type="Gene3D" id="3.30.70.1060">
    <property type="entry name" value="Dimeric alpha+beta barrel"/>
    <property type="match status" value="1"/>
</dbReference>
<accession>A0A0J0XSX2</accession>
<protein>
    <recommendedName>
        <fullName evidence="3">YCII-related domain-containing protein</fullName>
    </recommendedName>
</protein>
<keyword evidence="2" id="KW-1185">Reference proteome</keyword>
<dbReference type="SUPFAM" id="SSF54909">
    <property type="entry name" value="Dimeric alpha+beta barrel"/>
    <property type="match status" value="1"/>
</dbReference>
<evidence type="ECO:0000313" key="1">
    <source>
        <dbReference type="EMBL" id="KLT44165.1"/>
    </source>
</evidence>
<dbReference type="GeneID" id="28980633"/>
<feature type="non-terminal residue" evidence="1">
    <location>
        <position position="1"/>
    </location>
</feature>
<sequence length="104" mass="11718">FLCYCPDRTGPGVLETRLKVRAEHFAGYKRTLEAGNAEFGRAFLPPPGDELYSPDRLAVLPPNVQPMGGSVLMLRYPSLEEAWARVKEDVYYTAGVWDPERVFV</sequence>
<feature type="non-terminal residue" evidence="1">
    <location>
        <position position="104"/>
    </location>
</feature>
<proteinExistence type="predicted"/>
<evidence type="ECO:0000313" key="2">
    <source>
        <dbReference type="Proteomes" id="UP000053611"/>
    </source>
</evidence>
<reference evidence="1 2" key="1">
    <citation type="submission" date="2015-03" db="EMBL/GenBank/DDBJ databases">
        <title>Genomics and transcriptomics of the oil-accumulating basidiomycete yeast T. oleaginosus allow insights into substrate utilization and the diverse evolutionary trajectories of mating systems in fungi.</title>
        <authorList>
            <consortium name="DOE Joint Genome Institute"/>
            <person name="Kourist R."/>
            <person name="Kracht O."/>
            <person name="Bracharz F."/>
            <person name="Lipzen A."/>
            <person name="Nolan M."/>
            <person name="Ohm R."/>
            <person name="Grigoriev I."/>
            <person name="Sun S."/>
            <person name="Heitman J."/>
            <person name="Bruck T."/>
            <person name="Nowrousian M."/>
        </authorList>
    </citation>
    <scope>NUCLEOTIDE SEQUENCE [LARGE SCALE GENOMIC DNA]</scope>
    <source>
        <strain evidence="1 2">IBC0246</strain>
    </source>
</reference>
<dbReference type="EMBL" id="KQ087189">
    <property type="protein sequence ID" value="KLT44165.1"/>
    <property type="molecule type" value="Genomic_DNA"/>
</dbReference>
<gene>
    <name evidence="1" type="ORF">CC85DRAFT_229877</name>
</gene>
<evidence type="ECO:0008006" key="3">
    <source>
        <dbReference type="Google" id="ProtNLM"/>
    </source>
</evidence>
<dbReference type="AlphaFoldDB" id="A0A0J0XSX2"/>
<dbReference type="PANTHER" id="PTHR33606">
    <property type="entry name" value="PROTEIN YCII"/>
    <property type="match status" value="1"/>
</dbReference>
<dbReference type="Proteomes" id="UP000053611">
    <property type="component" value="Unassembled WGS sequence"/>
</dbReference>
<dbReference type="PANTHER" id="PTHR33606:SF3">
    <property type="entry name" value="PROTEIN YCII"/>
    <property type="match status" value="1"/>
</dbReference>
<dbReference type="InterPro" id="IPR051807">
    <property type="entry name" value="Sec-metab_biosynth-assoc"/>
</dbReference>
<dbReference type="InterPro" id="IPR011008">
    <property type="entry name" value="Dimeric_a/b-barrel"/>
</dbReference>
<name>A0A0J0XSX2_9TREE</name>